<sequence length="511" mass="56807">MESTPLVVDNFVFANHLELSISRELTWPRDELLTASDSEPSCTRPASPSPSDEYLGLGSLTPLPSPLSSRPGSPTPNPTPSPSLDASFPTQQPGHVGVVDDPVPMLDIPRKLTRKERSKLQSKLKRQKERQARAEEEFSVPARKRPKEKYVDSATAISAEFLFEDSKHTLGAYTGMKTGYESNKVYQLHELVGPNSLGFKYIAWDGRYVYWPITIILYSCTVSRTPRCITDQTGTICGVLAGHPPTSDWTAISEKAAELMAEAQRKCLHSTRTAQESERGPFPSLRCGVSHGGGQTHPQKMANSSRNEALLRALNKAEPFRRITGFASSVFATWAPKLHQYYEGITEKLYTKYPDLPRPFERSVFCATTYNLGPFTVCFPHVDVANLSFGWCAICALGQFNPAKGGHLVLWDCKLVIEFPPGSLVLIPSATIAHSNIAIDVEAGEARYSFTQYTAGGLFRWVENGFVAQDTMKKSMDREGLKAWRKWMHDRWQFGLSLLPKHIPVPSPPSM</sequence>
<reference evidence="2 3" key="1">
    <citation type="journal article" date="2018" name="Evol. Lett.">
        <title>Horizontal gene cluster transfer increased hallucinogenic mushroom diversity.</title>
        <authorList>
            <person name="Reynolds H.T."/>
            <person name="Vijayakumar V."/>
            <person name="Gluck-Thaler E."/>
            <person name="Korotkin H.B."/>
            <person name="Matheny P.B."/>
            <person name="Slot J.C."/>
        </authorList>
    </citation>
    <scope>NUCLEOTIDE SEQUENCE [LARGE SCALE GENOMIC DNA]</scope>
    <source>
        <strain evidence="2 3">2629</strain>
    </source>
</reference>
<evidence type="ECO:0000313" key="2">
    <source>
        <dbReference type="EMBL" id="PPR05447.1"/>
    </source>
</evidence>
<dbReference type="AlphaFoldDB" id="A0A409YR11"/>
<dbReference type="InParanoid" id="A0A409YR11"/>
<feature type="region of interest" description="Disordered" evidence="1">
    <location>
        <begin position="35"/>
        <end position="140"/>
    </location>
</feature>
<accession>A0A409YR11</accession>
<dbReference type="Gene3D" id="3.60.130.30">
    <property type="match status" value="1"/>
</dbReference>
<dbReference type="Proteomes" id="UP000284842">
    <property type="component" value="Unassembled WGS sequence"/>
</dbReference>
<feature type="compositionally biased region" description="Low complexity" evidence="1">
    <location>
        <begin position="55"/>
        <end position="72"/>
    </location>
</feature>
<dbReference type="EMBL" id="NHTK01000810">
    <property type="protein sequence ID" value="PPR05447.1"/>
    <property type="molecule type" value="Genomic_DNA"/>
</dbReference>
<dbReference type="OrthoDB" id="3025143at2759"/>
<gene>
    <name evidence="2" type="ORF">CVT24_007946</name>
</gene>
<keyword evidence="3" id="KW-1185">Reference proteome</keyword>
<proteinExistence type="predicted"/>
<protein>
    <submittedName>
        <fullName evidence="2">Uncharacterized protein</fullName>
    </submittedName>
</protein>
<dbReference type="STRING" id="181874.A0A409YR11"/>
<name>A0A409YR11_9AGAR</name>
<evidence type="ECO:0000313" key="3">
    <source>
        <dbReference type="Proteomes" id="UP000284842"/>
    </source>
</evidence>
<feature type="compositionally biased region" description="Polar residues" evidence="1">
    <location>
        <begin position="35"/>
        <end position="50"/>
    </location>
</feature>
<organism evidence="2 3">
    <name type="scientific">Panaeolus cyanescens</name>
    <dbReference type="NCBI Taxonomy" id="181874"/>
    <lineage>
        <taxon>Eukaryota</taxon>
        <taxon>Fungi</taxon>
        <taxon>Dikarya</taxon>
        <taxon>Basidiomycota</taxon>
        <taxon>Agaricomycotina</taxon>
        <taxon>Agaricomycetes</taxon>
        <taxon>Agaricomycetidae</taxon>
        <taxon>Agaricales</taxon>
        <taxon>Agaricineae</taxon>
        <taxon>Galeropsidaceae</taxon>
        <taxon>Panaeolus</taxon>
    </lineage>
</organism>
<comment type="caution">
    <text evidence="2">The sequence shown here is derived from an EMBL/GenBank/DDBJ whole genome shotgun (WGS) entry which is preliminary data.</text>
</comment>
<feature type="compositionally biased region" description="Basic residues" evidence="1">
    <location>
        <begin position="111"/>
        <end position="128"/>
    </location>
</feature>
<evidence type="ECO:0000256" key="1">
    <source>
        <dbReference type="SAM" id="MobiDB-lite"/>
    </source>
</evidence>
<feature type="compositionally biased region" description="Low complexity" evidence="1">
    <location>
        <begin position="93"/>
        <end position="104"/>
    </location>
</feature>